<sequence length="319" mass="35240">MASLLGLPTWYSAISQPIPFLHPKKAWPRYLARPPGTRPFRSPSPSFIQRKHGLATWPAHLGLGHFAAHLLPSSKGSMASLLGLPTWDSTISQPIPFIQWKHGLTAWPVHLGLDHFAAHLLPSSKRSMASLLGPSTWDSAISQPITFLHPKEAWPRCLARPPRTRPFHSPSPSFIQMKHGLAAWPAHLGLGQSAAHLLPSSKGSMASLLGPPTWDSAISQSIPFLHPKEAWPRCLALPPGTRPIRCLSHSFHPKYSHYDAKSITHINEGHVPCGTSNMQNYQVQHLTLIIEILNLEDYCYTPPPPIPRGTWPHAACQVD</sequence>
<protein>
    <submittedName>
        <fullName evidence="1">Uncharacterized protein</fullName>
    </submittedName>
</protein>
<reference evidence="2" key="1">
    <citation type="submission" date="2024-07" db="EMBL/GenBank/DDBJ databases">
        <title>Two chromosome-level genome assemblies of Korean endemic species Abeliophyllum distichum and Forsythia ovata (Oleaceae).</title>
        <authorList>
            <person name="Jang H."/>
        </authorList>
    </citation>
    <scope>NUCLEOTIDE SEQUENCE [LARGE SCALE GENOMIC DNA]</scope>
</reference>
<dbReference type="AlphaFoldDB" id="A0ABD1NX72"/>
<proteinExistence type="predicted"/>
<evidence type="ECO:0000313" key="2">
    <source>
        <dbReference type="Proteomes" id="UP001604336"/>
    </source>
</evidence>
<dbReference type="Proteomes" id="UP001604336">
    <property type="component" value="Unassembled WGS sequence"/>
</dbReference>
<evidence type="ECO:0000313" key="1">
    <source>
        <dbReference type="EMBL" id="KAL2455992.1"/>
    </source>
</evidence>
<accession>A0ABD1NX72</accession>
<gene>
    <name evidence="1" type="ORF">Adt_47001</name>
</gene>
<name>A0ABD1NX72_9LAMI</name>
<comment type="caution">
    <text evidence="1">The sequence shown here is derived from an EMBL/GenBank/DDBJ whole genome shotgun (WGS) entry which is preliminary data.</text>
</comment>
<keyword evidence="2" id="KW-1185">Reference proteome</keyword>
<organism evidence="1 2">
    <name type="scientific">Abeliophyllum distichum</name>
    <dbReference type="NCBI Taxonomy" id="126358"/>
    <lineage>
        <taxon>Eukaryota</taxon>
        <taxon>Viridiplantae</taxon>
        <taxon>Streptophyta</taxon>
        <taxon>Embryophyta</taxon>
        <taxon>Tracheophyta</taxon>
        <taxon>Spermatophyta</taxon>
        <taxon>Magnoliopsida</taxon>
        <taxon>eudicotyledons</taxon>
        <taxon>Gunneridae</taxon>
        <taxon>Pentapetalae</taxon>
        <taxon>asterids</taxon>
        <taxon>lamiids</taxon>
        <taxon>Lamiales</taxon>
        <taxon>Oleaceae</taxon>
        <taxon>Forsythieae</taxon>
        <taxon>Abeliophyllum</taxon>
    </lineage>
</organism>
<dbReference type="EMBL" id="JBFOLK010000144">
    <property type="protein sequence ID" value="KAL2455992.1"/>
    <property type="molecule type" value="Genomic_DNA"/>
</dbReference>